<name>A0A183V644_TOXCA</name>
<organism evidence="2 3">
    <name type="scientific">Toxocara canis</name>
    <name type="common">Canine roundworm</name>
    <dbReference type="NCBI Taxonomy" id="6265"/>
    <lineage>
        <taxon>Eukaryota</taxon>
        <taxon>Metazoa</taxon>
        <taxon>Ecdysozoa</taxon>
        <taxon>Nematoda</taxon>
        <taxon>Chromadorea</taxon>
        <taxon>Rhabditida</taxon>
        <taxon>Spirurina</taxon>
        <taxon>Ascaridomorpha</taxon>
        <taxon>Ascaridoidea</taxon>
        <taxon>Toxocaridae</taxon>
        <taxon>Toxocara</taxon>
    </lineage>
</organism>
<sequence>MHHASVAHGEHGPSVLGCFSFVGLLMETSTKVGAGGMGRRDASHVKVTTRLCSDSGWWRFCGSSGAVVSGANANLWVPAMKRFFPVRFNGFAFGVFKTELFSDMQRTEVVLYTVPMMLAYYCRQAAGIAVRSHCSKRRLKQDKLPAITTSHGKEFEIGTTRKAKELRTSVRLVVFLSIWRG</sequence>
<evidence type="ECO:0000313" key="2">
    <source>
        <dbReference type="Proteomes" id="UP000050794"/>
    </source>
</evidence>
<gene>
    <name evidence="1" type="ORF">TCNE_LOCUS16214</name>
</gene>
<dbReference type="WBParaSite" id="TCNE_0001621501-mRNA-1">
    <property type="protein sequence ID" value="TCNE_0001621501-mRNA-1"/>
    <property type="gene ID" value="TCNE_0001621501"/>
</dbReference>
<keyword evidence="2" id="KW-1185">Reference proteome</keyword>
<dbReference type="AlphaFoldDB" id="A0A183V644"/>
<dbReference type="EMBL" id="UYWY01023415">
    <property type="protein sequence ID" value="VDM47535.1"/>
    <property type="molecule type" value="Genomic_DNA"/>
</dbReference>
<dbReference type="Proteomes" id="UP000050794">
    <property type="component" value="Unassembled WGS sequence"/>
</dbReference>
<accession>A0A183V644</accession>
<evidence type="ECO:0000313" key="1">
    <source>
        <dbReference type="EMBL" id="VDM47535.1"/>
    </source>
</evidence>
<reference evidence="1 2" key="2">
    <citation type="submission" date="2018-11" db="EMBL/GenBank/DDBJ databases">
        <authorList>
            <consortium name="Pathogen Informatics"/>
        </authorList>
    </citation>
    <scope>NUCLEOTIDE SEQUENCE [LARGE SCALE GENOMIC DNA]</scope>
</reference>
<reference evidence="3" key="1">
    <citation type="submission" date="2016-06" db="UniProtKB">
        <authorList>
            <consortium name="WormBaseParasite"/>
        </authorList>
    </citation>
    <scope>IDENTIFICATION</scope>
</reference>
<protein>
    <submittedName>
        <fullName evidence="3">Transmembrane protein</fullName>
    </submittedName>
</protein>
<evidence type="ECO:0000313" key="3">
    <source>
        <dbReference type="WBParaSite" id="TCNE_0001621501-mRNA-1"/>
    </source>
</evidence>
<proteinExistence type="predicted"/>